<name>A0A814AEX9_ADIRI</name>
<proteinExistence type="predicted"/>
<dbReference type="Pfam" id="PF07679">
    <property type="entry name" value="I-set"/>
    <property type="match status" value="1"/>
</dbReference>
<evidence type="ECO:0000313" key="4">
    <source>
        <dbReference type="Proteomes" id="UP000663828"/>
    </source>
</evidence>
<gene>
    <name evidence="3" type="ORF">XAT740_LOCUS8620</name>
</gene>
<dbReference type="SMART" id="SM00408">
    <property type="entry name" value="IGc2"/>
    <property type="match status" value="3"/>
</dbReference>
<feature type="chain" id="PRO_5033047819" description="Ig-like domain-containing protein" evidence="1">
    <location>
        <begin position="25"/>
        <end position="402"/>
    </location>
</feature>
<evidence type="ECO:0000313" key="3">
    <source>
        <dbReference type="EMBL" id="CAF0912646.1"/>
    </source>
</evidence>
<dbReference type="SUPFAM" id="SSF48726">
    <property type="entry name" value="Immunoglobulin"/>
    <property type="match status" value="3"/>
</dbReference>
<evidence type="ECO:0000256" key="1">
    <source>
        <dbReference type="SAM" id="SignalP"/>
    </source>
</evidence>
<feature type="signal peptide" evidence="1">
    <location>
        <begin position="1"/>
        <end position="24"/>
    </location>
</feature>
<dbReference type="InterPro" id="IPR036179">
    <property type="entry name" value="Ig-like_dom_sf"/>
</dbReference>
<sequence length="402" mass="46053">MDWWYFFLSVYFVTAAADIRRVHTFNIQQDERVRLECVVTSKQDAEEAMWMRIRPPHNPDILTYRDSVVYTPDRIELEQRRLSSSMNTNGTFMDTYYLTLTILRPTVDDEGRYICSKRRAVFAEYDLFIIIPPQFIDDDNFSQQRTILEGSTLHLSCSAYGRPQPSITWFYRAHDDKHIILGDGVGCLDRICELHLPNYTRDNPETVECVADNKKSSRISKVFTIDVLYPPKITTFVRTLGGPKSTDVFLECLSLANPPPVITWLDDDRREIHSNHLYTVRQVNQSSVLSFSTLEIDPSQVIYHCRSHNSLGSMEKFINISYLIESTSQSTPTQFSITSTTIKSTRARPRTVTTATVATTTTLAVVSVTSISSSSCVSCYSTRLFLVFILCNFFKNTIYCTV</sequence>
<dbReference type="InterPro" id="IPR003598">
    <property type="entry name" value="Ig_sub2"/>
</dbReference>
<dbReference type="InterPro" id="IPR013098">
    <property type="entry name" value="Ig_I-set"/>
</dbReference>
<reference evidence="3" key="1">
    <citation type="submission" date="2021-02" db="EMBL/GenBank/DDBJ databases">
        <authorList>
            <person name="Nowell W R."/>
        </authorList>
    </citation>
    <scope>NUCLEOTIDE SEQUENCE</scope>
</reference>
<keyword evidence="4" id="KW-1185">Reference proteome</keyword>
<keyword evidence="1" id="KW-0732">Signal</keyword>
<feature type="domain" description="Ig-like" evidence="2">
    <location>
        <begin position="231"/>
        <end position="321"/>
    </location>
</feature>
<dbReference type="PANTHER" id="PTHR46013:SF7">
    <property type="entry name" value="IG-LIKE DOMAIN-CONTAINING PROTEIN"/>
    <property type="match status" value="1"/>
</dbReference>
<dbReference type="InterPro" id="IPR007110">
    <property type="entry name" value="Ig-like_dom"/>
</dbReference>
<dbReference type="InterPro" id="IPR013783">
    <property type="entry name" value="Ig-like_fold"/>
</dbReference>
<feature type="domain" description="Ig-like" evidence="2">
    <location>
        <begin position="133"/>
        <end position="220"/>
    </location>
</feature>
<dbReference type="PANTHER" id="PTHR46013">
    <property type="entry name" value="VASCULAR CELL ADHESION MOLECULE 1"/>
    <property type="match status" value="1"/>
</dbReference>
<dbReference type="Proteomes" id="UP000663828">
    <property type="component" value="Unassembled WGS sequence"/>
</dbReference>
<evidence type="ECO:0000259" key="2">
    <source>
        <dbReference type="PROSITE" id="PS50835"/>
    </source>
</evidence>
<feature type="domain" description="Ig-like" evidence="2">
    <location>
        <begin position="27"/>
        <end position="115"/>
    </location>
</feature>
<dbReference type="PROSITE" id="PS50835">
    <property type="entry name" value="IG_LIKE"/>
    <property type="match status" value="3"/>
</dbReference>
<dbReference type="Gene3D" id="2.60.40.10">
    <property type="entry name" value="Immunoglobulins"/>
    <property type="match status" value="3"/>
</dbReference>
<dbReference type="EMBL" id="CAJNOR010000432">
    <property type="protein sequence ID" value="CAF0912646.1"/>
    <property type="molecule type" value="Genomic_DNA"/>
</dbReference>
<dbReference type="InterPro" id="IPR003599">
    <property type="entry name" value="Ig_sub"/>
</dbReference>
<accession>A0A814AEX9</accession>
<dbReference type="SMART" id="SM00409">
    <property type="entry name" value="IG"/>
    <property type="match status" value="2"/>
</dbReference>
<protein>
    <recommendedName>
        <fullName evidence="2">Ig-like domain-containing protein</fullName>
    </recommendedName>
</protein>
<comment type="caution">
    <text evidence="3">The sequence shown here is derived from an EMBL/GenBank/DDBJ whole genome shotgun (WGS) entry which is preliminary data.</text>
</comment>
<dbReference type="AlphaFoldDB" id="A0A814AEX9"/>
<organism evidence="3 4">
    <name type="scientific">Adineta ricciae</name>
    <name type="common">Rotifer</name>
    <dbReference type="NCBI Taxonomy" id="249248"/>
    <lineage>
        <taxon>Eukaryota</taxon>
        <taxon>Metazoa</taxon>
        <taxon>Spiralia</taxon>
        <taxon>Gnathifera</taxon>
        <taxon>Rotifera</taxon>
        <taxon>Eurotatoria</taxon>
        <taxon>Bdelloidea</taxon>
        <taxon>Adinetida</taxon>
        <taxon>Adinetidae</taxon>
        <taxon>Adineta</taxon>
    </lineage>
</organism>
<dbReference type="Pfam" id="PF13927">
    <property type="entry name" value="Ig_3"/>
    <property type="match status" value="1"/>
</dbReference>